<dbReference type="InterPro" id="IPR025098">
    <property type="entry name" value="DUF4013"/>
</dbReference>
<feature type="region of interest" description="Disordered" evidence="1">
    <location>
        <begin position="1"/>
        <end position="64"/>
    </location>
</feature>
<feature type="transmembrane region" description="Helical" evidence="2">
    <location>
        <begin position="273"/>
        <end position="298"/>
    </location>
</feature>
<dbReference type="EMBL" id="CP036264">
    <property type="protein sequence ID" value="QEF96751.1"/>
    <property type="molecule type" value="Genomic_DNA"/>
</dbReference>
<feature type="transmembrane region" description="Helical" evidence="2">
    <location>
        <begin position="91"/>
        <end position="116"/>
    </location>
</feature>
<gene>
    <name evidence="3" type="ORF">Mal15_07810</name>
</gene>
<keyword evidence="2" id="KW-1133">Transmembrane helix</keyword>
<protein>
    <recommendedName>
        <fullName evidence="5">DUF4013 domain-containing protein</fullName>
    </recommendedName>
</protein>
<name>A0A5B9M6G9_9BACT</name>
<feature type="transmembrane region" description="Helical" evidence="2">
    <location>
        <begin position="137"/>
        <end position="157"/>
    </location>
</feature>
<dbReference type="Pfam" id="PF13197">
    <property type="entry name" value="DUF4013"/>
    <property type="match status" value="1"/>
</dbReference>
<dbReference type="RefSeq" id="WP_233903261.1">
    <property type="nucleotide sequence ID" value="NZ_CP036264.1"/>
</dbReference>
<evidence type="ECO:0000256" key="2">
    <source>
        <dbReference type="SAM" id="Phobius"/>
    </source>
</evidence>
<feature type="transmembrane region" description="Helical" evidence="2">
    <location>
        <begin position="243"/>
        <end position="267"/>
    </location>
</feature>
<dbReference type="KEGG" id="smam:Mal15_07810"/>
<feature type="transmembrane region" description="Helical" evidence="2">
    <location>
        <begin position="69"/>
        <end position="85"/>
    </location>
</feature>
<accession>A0A5B9M6G9</accession>
<dbReference type="Proteomes" id="UP000321353">
    <property type="component" value="Chromosome"/>
</dbReference>
<proteinExistence type="predicted"/>
<feature type="compositionally biased region" description="Basic and acidic residues" evidence="1">
    <location>
        <begin position="19"/>
        <end position="31"/>
    </location>
</feature>
<feature type="transmembrane region" description="Helical" evidence="2">
    <location>
        <begin position="408"/>
        <end position="426"/>
    </location>
</feature>
<evidence type="ECO:0000256" key="1">
    <source>
        <dbReference type="SAM" id="MobiDB-lite"/>
    </source>
</evidence>
<feature type="transmembrane region" description="Helical" evidence="2">
    <location>
        <begin position="354"/>
        <end position="372"/>
    </location>
</feature>
<evidence type="ECO:0000313" key="3">
    <source>
        <dbReference type="EMBL" id="QEF96751.1"/>
    </source>
</evidence>
<organism evidence="3 4">
    <name type="scientific">Stieleria maiorica</name>
    <dbReference type="NCBI Taxonomy" id="2795974"/>
    <lineage>
        <taxon>Bacteria</taxon>
        <taxon>Pseudomonadati</taxon>
        <taxon>Planctomycetota</taxon>
        <taxon>Planctomycetia</taxon>
        <taxon>Pirellulales</taxon>
        <taxon>Pirellulaceae</taxon>
        <taxon>Stieleria</taxon>
    </lineage>
</organism>
<reference evidence="3 4" key="1">
    <citation type="submission" date="2019-02" db="EMBL/GenBank/DDBJ databases">
        <title>Planctomycetal bacteria perform biofilm scaping via a novel small molecule.</title>
        <authorList>
            <person name="Jeske O."/>
            <person name="Boedeker C."/>
            <person name="Wiegand S."/>
            <person name="Breitling P."/>
            <person name="Kallscheuer N."/>
            <person name="Jogler M."/>
            <person name="Rohde M."/>
            <person name="Petersen J."/>
            <person name="Medema M.H."/>
            <person name="Surup F."/>
            <person name="Jogler C."/>
        </authorList>
    </citation>
    <scope>NUCLEOTIDE SEQUENCE [LARGE SCALE GENOMIC DNA]</scope>
    <source>
        <strain evidence="3 4">Mal15</strain>
    </source>
</reference>
<keyword evidence="2" id="KW-0812">Transmembrane</keyword>
<evidence type="ECO:0000313" key="4">
    <source>
        <dbReference type="Proteomes" id="UP000321353"/>
    </source>
</evidence>
<sequence>MGRTSDRSTDIDADADSATDQRGDLAVEDRPSLVVGHAVPENDTAGEMVQAGNGQTDAGSELKRSEPPAARGWIRMIAGGIAWLVRGVFSLASLIVCLAVLAAIPILQLITFGYLLDVAGRLARGGTLRESLPHLRAAGKIGVVVVAVVIGSLPVQLLAHWESVASLITPGSDQATLLRAAAILAACLGVFYLLWALARGGRLVHFLWPQPKRMLRQAWRPSTYRELPDKLWEFTRSLELGRFFWLGLRGALGTLVWLIPAMVIIAANRNGETGLAGLVGGLALIALGVVLLYLPMLQAEFAAQNRLRALFNVRRVRRLFCYAPWAWLLAMVLGLVVLPIPLYLLKIEATPREVVWLPTLMFVAFILPARLAEGLALRRAARIAQNHGDGTVKPAGVWSFVSRWSARLLMPGFVAIYLLFVTLSQYTSWDGLQTWVQQHAVLIPIPFLGGV</sequence>
<evidence type="ECO:0008006" key="5">
    <source>
        <dbReference type="Google" id="ProtNLM"/>
    </source>
</evidence>
<keyword evidence="4" id="KW-1185">Reference proteome</keyword>
<keyword evidence="2" id="KW-0472">Membrane</keyword>
<dbReference type="AlphaFoldDB" id="A0A5B9M6G9"/>
<feature type="compositionally biased region" description="Basic and acidic residues" evidence="1">
    <location>
        <begin position="1"/>
        <end position="10"/>
    </location>
</feature>
<feature type="transmembrane region" description="Helical" evidence="2">
    <location>
        <begin position="177"/>
        <end position="198"/>
    </location>
</feature>
<feature type="transmembrane region" description="Helical" evidence="2">
    <location>
        <begin position="319"/>
        <end position="342"/>
    </location>
</feature>